<dbReference type="InterPro" id="IPR028166">
    <property type="entry name" value="UB2H"/>
</dbReference>
<keyword evidence="13 20" id="KW-1133">Transmembrane helix</keyword>
<evidence type="ECO:0000256" key="7">
    <source>
        <dbReference type="ARBA" id="ARBA00022676"/>
    </source>
</evidence>
<dbReference type="InterPro" id="IPR036950">
    <property type="entry name" value="PBP_transglycosylase"/>
</dbReference>
<dbReference type="Pfam" id="PF14814">
    <property type="entry name" value="UB2H"/>
    <property type="match status" value="1"/>
</dbReference>
<keyword evidence="5" id="KW-0121">Carboxypeptidase</keyword>
<dbReference type="AlphaFoldDB" id="A0A0B6X0B9"/>
<feature type="domain" description="Bifunctional transglycosylase second" evidence="23">
    <location>
        <begin position="89"/>
        <end position="172"/>
    </location>
</feature>
<dbReference type="GO" id="GO:0071555">
    <property type="term" value="P:cell wall organization"/>
    <property type="evidence" value="ECO:0007669"/>
    <property type="project" value="UniProtKB-KW"/>
</dbReference>
<reference evidence="24 25" key="2">
    <citation type="submission" date="2015-01" db="EMBL/GenBank/DDBJ databases">
        <title>Complete genome sequence of Pyrinomonas methylaliphatogenes type strain K22T.</title>
        <authorList>
            <person name="Lee K.C.Y."/>
            <person name="Power J.F."/>
            <person name="Dunfield P.F."/>
            <person name="Morgan X.C."/>
            <person name="Huttenhower C."/>
            <person name="Stott M.B."/>
        </authorList>
    </citation>
    <scope>NUCLEOTIDE SEQUENCE [LARGE SCALE GENOMIC DNA]</scope>
    <source>
        <strain evidence="24 25">K22</strain>
    </source>
</reference>
<feature type="compositionally biased region" description="Basic and acidic residues" evidence="19">
    <location>
        <begin position="895"/>
        <end position="906"/>
    </location>
</feature>
<gene>
    <name evidence="24" type="ORF">PYK22_01998</name>
</gene>
<dbReference type="FunFam" id="1.10.3810.10:FF:000001">
    <property type="entry name" value="Penicillin-binding protein 1A"/>
    <property type="match status" value="1"/>
</dbReference>
<dbReference type="OrthoDB" id="9766909at2"/>
<keyword evidence="8 24" id="KW-0808">Transferase</keyword>
<comment type="similarity">
    <text evidence="4">In the N-terminal section; belongs to the glycosyltransferase 51 family.</text>
</comment>
<dbReference type="NCBIfam" id="TIGR02074">
    <property type="entry name" value="PBP_1a_fam"/>
    <property type="match status" value="1"/>
</dbReference>
<protein>
    <submittedName>
        <fullName evidence="24">Penicillin-binding protein, 1A family</fullName>
        <ecNumber evidence="24">2.4.1.129</ecNumber>
    </submittedName>
</protein>
<evidence type="ECO:0000256" key="12">
    <source>
        <dbReference type="ARBA" id="ARBA00022984"/>
    </source>
</evidence>
<dbReference type="PANTHER" id="PTHR32282">
    <property type="entry name" value="BINDING PROTEIN TRANSPEPTIDASE, PUTATIVE-RELATED"/>
    <property type="match status" value="1"/>
</dbReference>
<evidence type="ECO:0000256" key="19">
    <source>
        <dbReference type="SAM" id="MobiDB-lite"/>
    </source>
</evidence>
<comment type="catalytic activity">
    <reaction evidence="17">
        <text>Preferential cleavage: (Ac)2-L-Lys-D-Ala-|-D-Ala. Also transpeptidation of peptidyl-alanyl moieties that are N-acyl substituents of D-alanine.</text>
        <dbReference type="EC" id="3.4.16.4"/>
    </reaction>
</comment>
<keyword evidence="25" id="KW-1185">Reference proteome</keyword>
<dbReference type="SUPFAM" id="SSF56601">
    <property type="entry name" value="beta-lactamase/transpeptidase-like"/>
    <property type="match status" value="1"/>
</dbReference>
<evidence type="ECO:0000256" key="3">
    <source>
        <dbReference type="ARBA" id="ARBA00007090"/>
    </source>
</evidence>
<evidence type="ECO:0000313" key="24">
    <source>
        <dbReference type="EMBL" id="CDM65989.1"/>
    </source>
</evidence>
<dbReference type="Proteomes" id="UP000031518">
    <property type="component" value="Unassembled WGS sequence"/>
</dbReference>
<evidence type="ECO:0000256" key="2">
    <source>
        <dbReference type="ARBA" id="ARBA00004752"/>
    </source>
</evidence>
<dbReference type="RefSeq" id="WP_060635543.1">
    <property type="nucleotide sequence ID" value="NZ_CBXV010000007.1"/>
</dbReference>
<keyword evidence="12" id="KW-0573">Peptidoglycan synthesis</keyword>
<feature type="compositionally biased region" description="Polar residues" evidence="19">
    <location>
        <begin position="834"/>
        <end position="847"/>
    </location>
</feature>
<evidence type="ECO:0000256" key="14">
    <source>
        <dbReference type="ARBA" id="ARBA00023136"/>
    </source>
</evidence>
<keyword evidence="6" id="KW-0645">Protease</keyword>
<feature type="domain" description="Glycosyl transferase family 51" evidence="22">
    <location>
        <begin position="183"/>
        <end position="363"/>
    </location>
</feature>
<dbReference type="InterPro" id="IPR012338">
    <property type="entry name" value="Beta-lactam/transpept-like"/>
</dbReference>
<feature type="domain" description="Penicillin-binding protein transpeptidase" evidence="21">
    <location>
        <begin position="462"/>
        <end position="714"/>
    </location>
</feature>
<dbReference type="InterPro" id="IPR001264">
    <property type="entry name" value="Glyco_trans_51"/>
</dbReference>
<keyword evidence="14 20" id="KW-0472">Membrane</keyword>
<dbReference type="EC" id="2.4.1.129" evidence="24"/>
<sequence length="916" mass="100272">MAVGHPTKQRRRSSKARVVRYDDWAEPRREWWRRLFSAPVIAVLAVLATACLGVLAYYYVVFSARIDRLLRGEIFTRSAGIYAAPKEIRVGENLSLDDLIALLKRAGYVERGQQADSSRGRYAVEGTAVEIEPSENSVIDGQRVFARLRVQFARGGRGIASITDLDNSRRITRAWLEPEQISSVMGREREKRRVIGFKDLPPHLVKAILVTEDRSFFEHPGINFRGILRALWRRYDADPNSPLARQGGSSITQQLVKNLLLSPERTLRRKLAEAYMSLILETRLSKEEIFALYCNEVYLGQQAGFSINGFGEAAQAYFNKDVTELTLPEAAFLAGLIRSPNRYNPYRDPERATARRNQVLQSMAEAGAITPQEAAEAQATPLKVAPAKGRVDISEAPYFVDYVQNLLGDYLADMSAAQHLRIYTSIDMDLQRAAYAAVAKQLAALDRVLARRKIAPGTVQAALVALNAQTGEIVAMVGGRDYEKSQLNRVEALRQPGSVFKPFVYATALNTAYDPVPRVITAATTFMDEPKTFTFDDQEYSPGNFGDQYTYAPVTLRDALVRSLNVVTVEVANEVTIGRVMNLAAKAGLPKPARPYLAMALGTNEATPLQIASAYTAFAQNGVRVTPVAIDRITTGRGETVVAPVGQKNEVLTPEVAFIMTSMMKDVVNRGTAARLRARGFRANVAGKTGTSRDGWFAGYTPSLVCVVWVGFDDGSQLGLTGADSALPIWADFMTAALNEHPEWTGDWQMPAGIETAEIDPTTGQLAAPDSPNKRLEYFIRGTAPTVQSQAPPEASPTPEIEMPDAPPPDLPVPEASPAEPTQGAERPRLESRGLSQPDGSARSVGTITLDIDPTTGLIAAPTCPVIRSKTFIIGQEPRRYCGPQYHTGRSGALGEREPPRSDGSSRPRLIAPRGP</sequence>
<evidence type="ECO:0000256" key="4">
    <source>
        <dbReference type="ARBA" id="ARBA00007739"/>
    </source>
</evidence>
<comment type="similarity">
    <text evidence="3">In the C-terminal section; belongs to the transpeptidase family.</text>
</comment>
<evidence type="ECO:0000256" key="11">
    <source>
        <dbReference type="ARBA" id="ARBA00022960"/>
    </source>
</evidence>
<comment type="subcellular location">
    <subcellularLocation>
        <location evidence="1">Membrane</location>
    </subcellularLocation>
</comment>
<dbReference type="GO" id="GO:0008360">
    <property type="term" value="P:regulation of cell shape"/>
    <property type="evidence" value="ECO:0007669"/>
    <property type="project" value="UniProtKB-KW"/>
</dbReference>
<dbReference type="Pfam" id="PF00905">
    <property type="entry name" value="Transpeptidase"/>
    <property type="match status" value="1"/>
</dbReference>
<evidence type="ECO:0000256" key="18">
    <source>
        <dbReference type="ARBA" id="ARBA00049902"/>
    </source>
</evidence>
<feature type="region of interest" description="Disordered" evidence="19">
    <location>
        <begin position="782"/>
        <end position="847"/>
    </location>
</feature>
<keyword evidence="15" id="KW-0511">Multifunctional enzyme</keyword>
<keyword evidence="7 24" id="KW-0328">Glycosyltransferase</keyword>
<keyword evidence="16" id="KW-0961">Cell wall biogenesis/degradation</keyword>
<organism evidence="24 25">
    <name type="scientific">Pyrinomonas methylaliphatogenes</name>
    <dbReference type="NCBI Taxonomy" id="454194"/>
    <lineage>
        <taxon>Bacteria</taxon>
        <taxon>Pseudomonadati</taxon>
        <taxon>Acidobacteriota</taxon>
        <taxon>Blastocatellia</taxon>
        <taxon>Blastocatellales</taxon>
        <taxon>Pyrinomonadaceae</taxon>
        <taxon>Pyrinomonas</taxon>
    </lineage>
</organism>
<comment type="catalytic activity">
    <reaction evidence="18">
        <text>[GlcNAc-(1-&gt;4)-Mur2Ac(oyl-L-Ala-gamma-D-Glu-L-Lys-D-Ala-D-Ala)](n)-di-trans,octa-cis-undecaprenyl diphosphate + beta-D-GlcNAc-(1-&gt;4)-Mur2Ac(oyl-L-Ala-gamma-D-Glu-L-Lys-D-Ala-D-Ala)-di-trans,octa-cis-undecaprenyl diphosphate = [GlcNAc-(1-&gt;4)-Mur2Ac(oyl-L-Ala-gamma-D-Glu-L-Lys-D-Ala-D-Ala)](n+1)-di-trans,octa-cis-undecaprenyl diphosphate + di-trans,octa-cis-undecaprenyl diphosphate + H(+)</text>
        <dbReference type="Rhea" id="RHEA:23708"/>
        <dbReference type="Rhea" id="RHEA-COMP:9602"/>
        <dbReference type="Rhea" id="RHEA-COMP:9603"/>
        <dbReference type="ChEBI" id="CHEBI:15378"/>
        <dbReference type="ChEBI" id="CHEBI:58405"/>
        <dbReference type="ChEBI" id="CHEBI:60033"/>
        <dbReference type="ChEBI" id="CHEBI:78435"/>
        <dbReference type="EC" id="2.4.99.28"/>
    </reaction>
</comment>
<dbReference type="InterPro" id="IPR001460">
    <property type="entry name" value="PCN-bd_Tpept"/>
</dbReference>
<dbReference type="Gene3D" id="1.10.3810.10">
    <property type="entry name" value="Biosynthetic peptidoglycan transglycosylase-like"/>
    <property type="match status" value="1"/>
</dbReference>
<dbReference type="Gene3D" id="3.30.2060.10">
    <property type="entry name" value="Penicillin-binding protein 1b domain"/>
    <property type="match status" value="1"/>
</dbReference>
<evidence type="ECO:0000256" key="6">
    <source>
        <dbReference type="ARBA" id="ARBA00022670"/>
    </source>
</evidence>
<dbReference type="InterPro" id="IPR023346">
    <property type="entry name" value="Lysozyme-like_dom_sf"/>
</dbReference>
<reference evidence="24 25" key="1">
    <citation type="submission" date="2013-12" db="EMBL/GenBank/DDBJ databases">
        <authorList>
            <person name="Stott M."/>
        </authorList>
    </citation>
    <scope>NUCLEOTIDE SEQUENCE [LARGE SCALE GENOMIC DNA]</scope>
    <source>
        <strain evidence="24 25">K22</strain>
    </source>
</reference>
<evidence type="ECO:0000259" key="21">
    <source>
        <dbReference type="Pfam" id="PF00905"/>
    </source>
</evidence>
<accession>A0A0B6X0B9</accession>
<dbReference type="GO" id="GO:0009002">
    <property type="term" value="F:serine-type D-Ala-D-Ala carboxypeptidase activity"/>
    <property type="evidence" value="ECO:0007669"/>
    <property type="project" value="UniProtKB-EC"/>
</dbReference>
<dbReference type="STRING" id="454194.PYK22_01998"/>
<evidence type="ECO:0000256" key="15">
    <source>
        <dbReference type="ARBA" id="ARBA00023268"/>
    </source>
</evidence>
<evidence type="ECO:0000256" key="16">
    <source>
        <dbReference type="ARBA" id="ARBA00023316"/>
    </source>
</evidence>
<dbReference type="GO" id="GO:0008658">
    <property type="term" value="F:penicillin binding"/>
    <property type="evidence" value="ECO:0007669"/>
    <property type="project" value="InterPro"/>
</dbReference>
<dbReference type="Gene3D" id="3.40.710.10">
    <property type="entry name" value="DD-peptidase/beta-lactamase superfamily"/>
    <property type="match status" value="1"/>
</dbReference>
<evidence type="ECO:0000256" key="20">
    <source>
        <dbReference type="SAM" id="Phobius"/>
    </source>
</evidence>
<evidence type="ECO:0000259" key="23">
    <source>
        <dbReference type="Pfam" id="PF14814"/>
    </source>
</evidence>
<comment type="pathway">
    <text evidence="2">Cell wall biogenesis; peptidoglycan biosynthesis.</text>
</comment>
<dbReference type="Pfam" id="PF00912">
    <property type="entry name" value="Transgly"/>
    <property type="match status" value="1"/>
</dbReference>
<keyword evidence="9 20" id="KW-0812">Transmembrane</keyword>
<dbReference type="SUPFAM" id="SSF53955">
    <property type="entry name" value="Lysozyme-like"/>
    <property type="match status" value="1"/>
</dbReference>
<evidence type="ECO:0000256" key="10">
    <source>
        <dbReference type="ARBA" id="ARBA00022801"/>
    </source>
</evidence>
<dbReference type="GO" id="GO:0009252">
    <property type="term" value="P:peptidoglycan biosynthetic process"/>
    <property type="evidence" value="ECO:0007669"/>
    <property type="project" value="UniProtKB-KW"/>
</dbReference>
<dbReference type="GO" id="GO:0030288">
    <property type="term" value="C:outer membrane-bounded periplasmic space"/>
    <property type="evidence" value="ECO:0007669"/>
    <property type="project" value="TreeGrafter"/>
</dbReference>
<name>A0A0B6X0B9_9BACT</name>
<evidence type="ECO:0000256" key="17">
    <source>
        <dbReference type="ARBA" id="ARBA00034000"/>
    </source>
</evidence>
<keyword evidence="10" id="KW-0378">Hydrolase</keyword>
<dbReference type="InterPro" id="IPR050396">
    <property type="entry name" value="Glycosyltr_51/Transpeptidase"/>
</dbReference>
<evidence type="ECO:0000256" key="8">
    <source>
        <dbReference type="ARBA" id="ARBA00022679"/>
    </source>
</evidence>
<dbReference type="GO" id="GO:0008955">
    <property type="term" value="F:peptidoglycan glycosyltransferase activity"/>
    <property type="evidence" value="ECO:0007669"/>
    <property type="project" value="UniProtKB-EC"/>
</dbReference>
<feature type="transmembrane region" description="Helical" evidence="20">
    <location>
        <begin position="35"/>
        <end position="60"/>
    </location>
</feature>
<dbReference type="EMBL" id="CBXV010000007">
    <property type="protein sequence ID" value="CDM65989.1"/>
    <property type="molecule type" value="Genomic_DNA"/>
</dbReference>
<dbReference type="GO" id="GO:0006508">
    <property type="term" value="P:proteolysis"/>
    <property type="evidence" value="ECO:0007669"/>
    <property type="project" value="UniProtKB-KW"/>
</dbReference>
<proteinExistence type="inferred from homology"/>
<keyword evidence="11" id="KW-0133">Cell shape</keyword>
<dbReference type="GO" id="GO:0016020">
    <property type="term" value="C:membrane"/>
    <property type="evidence" value="ECO:0007669"/>
    <property type="project" value="UniProtKB-SubCell"/>
</dbReference>
<evidence type="ECO:0000313" key="25">
    <source>
        <dbReference type="Proteomes" id="UP000031518"/>
    </source>
</evidence>
<evidence type="ECO:0000256" key="13">
    <source>
        <dbReference type="ARBA" id="ARBA00022989"/>
    </source>
</evidence>
<dbReference type="PANTHER" id="PTHR32282:SF27">
    <property type="entry name" value="PENICILLIN-BINDING PROTEIN 1A"/>
    <property type="match status" value="1"/>
</dbReference>
<evidence type="ECO:0000256" key="9">
    <source>
        <dbReference type="ARBA" id="ARBA00022692"/>
    </source>
</evidence>
<feature type="region of interest" description="Disordered" evidence="19">
    <location>
        <begin position="879"/>
        <end position="916"/>
    </location>
</feature>
<evidence type="ECO:0000256" key="5">
    <source>
        <dbReference type="ARBA" id="ARBA00022645"/>
    </source>
</evidence>
<evidence type="ECO:0000256" key="1">
    <source>
        <dbReference type="ARBA" id="ARBA00004370"/>
    </source>
</evidence>
<evidence type="ECO:0000259" key="22">
    <source>
        <dbReference type="Pfam" id="PF00912"/>
    </source>
</evidence>